<keyword evidence="2" id="KW-1185">Reference proteome</keyword>
<protein>
    <submittedName>
        <fullName evidence="1">Uncharacterized protein</fullName>
    </submittedName>
</protein>
<organism evidence="1 2">
    <name type="scientific">Phaeodactylibacter xiamenensis</name>
    <dbReference type="NCBI Taxonomy" id="1524460"/>
    <lineage>
        <taxon>Bacteria</taxon>
        <taxon>Pseudomonadati</taxon>
        <taxon>Bacteroidota</taxon>
        <taxon>Saprospiria</taxon>
        <taxon>Saprospirales</taxon>
        <taxon>Haliscomenobacteraceae</taxon>
        <taxon>Phaeodactylibacter</taxon>
    </lineage>
</organism>
<evidence type="ECO:0000313" key="2">
    <source>
        <dbReference type="Proteomes" id="UP000029736"/>
    </source>
</evidence>
<comment type="caution">
    <text evidence="1">The sequence shown here is derived from an EMBL/GenBank/DDBJ whole genome shotgun (WGS) entry which is preliminary data.</text>
</comment>
<reference evidence="1 2" key="1">
    <citation type="journal article" date="2014" name="Int. J. Syst. Evol. Microbiol.">
        <title>Phaeodactylibacter xiamenensis gen. nov., sp. nov., a member of the family Saprospiraceae isolated from the marine alga Phaeodactylum tricornutum.</title>
        <authorList>
            <person name="Chen Z.Jr."/>
            <person name="Lei X."/>
            <person name="Lai Q."/>
            <person name="Li Y."/>
            <person name="Zhang B."/>
            <person name="Zhang J."/>
            <person name="Zhang H."/>
            <person name="Yang L."/>
            <person name="Zheng W."/>
            <person name="Tian Y."/>
            <person name="Yu Z."/>
            <person name="Xu H.Jr."/>
            <person name="Zheng T."/>
        </authorList>
    </citation>
    <scope>NUCLEOTIDE SEQUENCE [LARGE SCALE GENOMIC DNA]</scope>
    <source>
        <strain evidence="1 2">KD52</strain>
    </source>
</reference>
<dbReference type="RefSeq" id="WP_044230142.1">
    <property type="nucleotide sequence ID" value="NZ_JPOS01000104.1"/>
</dbReference>
<name>A0A098RY93_9BACT</name>
<dbReference type="AlphaFoldDB" id="A0A098RY93"/>
<dbReference type="Proteomes" id="UP000029736">
    <property type="component" value="Unassembled WGS sequence"/>
</dbReference>
<gene>
    <name evidence="1" type="ORF">IX84_31180</name>
</gene>
<dbReference type="OrthoDB" id="1454652at2"/>
<sequence>MLNLADLEQKLDNALEKETQETLSNWLLEKRSNLDHSLLTNGKIELKKVISFDYKMSNVKSNSFYGHFNSTDAVLVNNTDYKLAA</sequence>
<evidence type="ECO:0000313" key="1">
    <source>
        <dbReference type="EMBL" id="KGE84870.1"/>
    </source>
</evidence>
<proteinExistence type="predicted"/>
<accession>A0A098RY93</accession>
<dbReference type="EMBL" id="JPOS01000104">
    <property type="protein sequence ID" value="KGE84870.1"/>
    <property type="molecule type" value="Genomic_DNA"/>
</dbReference>